<feature type="non-terminal residue" evidence="3">
    <location>
        <position position="1"/>
    </location>
</feature>
<dbReference type="AlphaFoldDB" id="A0A699VMQ2"/>
<keyword evidence="2" id="KW-0812">Transmembrane</keyword>
<reference evidence="3" key="1">
    <citation type="journal article" date="2019" name="Sci. Rep.">
        <title>Draft genome of Tanacetum cinerariifolium, the natural source of mosquito coil.</title>
        <authorList>
            <person name="Yamashiro T."/>
            <person name="Shiraishi A."/>
            <person name="Satake H."/>
            <person name="Nakayama K."/>
        </authorList>
    </citation>
    <scope>NUCLEOTIDE SEQUENCE</scope>
</reference>
<organism evidence="3">
    <name type="scientific">Tanacetum cinerariifolium</name>
    <name type="common">Dalmatian daisy</name>
    <name type="synonym">Chrysanthemum cinerariifolium</name>
    <dbReference type="NCBI Taxonomy" id="118510"/>
    <lineage>
        <taxon>Eukaryota</taxon>
        <taxon>Viridiplantae</taxon>
        <taxon>Streptophyta</taxon>
        <taxon>Embryophyta</taxon>
        <taxon>Tracheophyta</taxon>
        <taxon>Spermatophyta</taxon>
        <taxon>Magnoliopsida</taxon>
        <taxon>eudicotyledons</taxon>
        <taxon>Gunneridae</taxon>
        <taxon>Pentapetalae</taxon>
        <taxon>asterids</taxon>
        <taxon>campanulids</taxon>
        <taxon>Asterales</taxon>
        <taxon>Asteraceae</taxon>
        <taxon>Asteroideae</taxon>
        <taxon>Anthemideae</taxon>
        <taxon>Anthemidinae</taxon>
        <taxon>Tanacetum</taxon>
    </lineage>
</organism>
<evidence type="ECO:0000256" key="1">
    <source>
        <dbReference type="SAM" id="MobiDB-lite"/>
    </source>
</evidence>
<feature type="region of interest" description="Disordered" evidence="1">
    <location>
        <begin position="1"/>
        <end position="44"/>
    </location>
</feature>
<accession>A0A699VMQ2</accession>
<name>A0A699VMQ2_TANCI</name>
<protein>
    <submittedName>
        <fullName evidence="3">Uncharacterized protein</fullName>
    </submittedName>
</protein>
<comment type="caution">
    <text evidence="3">The sequence shown here is derived from an EMBL/GenBank/DDBJ whole genome shotgun (WGS) entry which is preliminary data.</text>
</comment>
<proteinExistence type="predicted"/>
<dbReference type="EMBL" id="BKCJ011450130">
    <property type="protein sequence ID" value="GFD34738.1"/>
    <property type="molecule type" value="Genomic_DNA"/>
</dbReference>
<sequence>AEKSPSAASPPKNRVPRSSRRTPRANPGYRPGGQRAQPARWGGRRGEIASVFRGGRRSKRLAIPGVAVAVAVAQAAVAGVGIPVVGHDHGLPDLVVVVGLLEVGVGGGVLVVGGGAPIFK</sequence>
<keyword evidence="2" id="KW-1133">Transmembrane helix</keyword>
<keyword evidence="2" id="KW-0472">Membrane</keyword>
<feature type="compositionally biased region" description="Basic residues" evidence="1">
    <location>
        <begin position="14"/>
        <end position="23"/>
    </location>
</feature>
<evidence type="ECO:0000313" key="3">
    <source>
        <dbReference type="EMBL" id="GFD34738.1"/>
    </source>
</evidence>
<feature type="transmembrane region" description="Helical" evidence="2">
    <location>
        <begin position="94"/>
        <end position="119"/>
    </location>
</feature>
<feature type="transmembrane region" description="Helical" evidence="2">
    <location>
        <begin position="61"/>
        <end position="82"/>
    </location>
</feature>
<gene>
    <name evidence="3" type="ORF">Tci_906707</name>
</gene>
<evidence type="ECO:0000256" key="2">
    <source>
        <dbReference type="SAM" id="Phobius"/>
    </source>
</evidence>